<reference evidence="1 2" key="1">
    <citation type="submission" date="2019-07" db="EMBL/GenBank/DDBJ databases">
        <title>Whole genome shotgun sequence of Chitinophaga cymbidii NBRC 109752.</title>
        <authorList>
            <person name="Hosoyama A."/>
            <person name="Uohara A."/>
            <person name="Ohji S."/>
            <person name="Ichikawa N."/>
        </authorList>
    </citation>
    <scope>NUCLEOTIDE SEQUENCE [LARGE SCALE GENOMIC DNA]</scope>
    <source>
        <strain evidence="1 2">NBRC 109752</strain>
    </source>
</reference>
<dbReference type="Proteomes" id="UP000321436">
    <property type="component" value="Unassembled WGS sequence"/>
</dbReference>
<accession>A0A512RG84</accession>
<comment type="caution">
    <text evidence="1">The sequence shown here is derived from an EMBL/GenBank/DDBJ whole genome shotgun (WGS) entry which is preliminary data.</text>
</comment>
<dbReference type="EMBL" id="BKAU01000001">
    <property type="protein sequence ID" value="GEP94723.1"/>
    <property type="molecule type" value="Genomic_DNA"/>
</dbReference>
<sequence>MPNPAVRALHHAGYKRLDQLTKVTEAEIAVLHGIGPGTIIQLREALAERGLRFASGVSH</sequence>
<proteinExistence type="predicted"/>
<evidence type="ECO:0000313" key="1">
    <source>
        <dbReference type="EMBL" id="GEP94723.1"/>
    </source>
</evidence>
<evidence type="ECO:0000313" key="2">
    <source>
        <dbReference type="Proteomes" id="UP000321436"/>
    </source>
</evidence>
<organism evidence="1 2">
    <name type="scientific">Chitinophaga cymbidii</name>
    <dbReference type="NCBI Taxonomy" id="1096750"/>
    <lineage>
        <taxon>Bacteria</taxon>
        <taxon>Pseudomonadati</taxon>
        <taxon>Bacteroidota</taxon>
        <taxon>Chitinophagia</taxon>
        <taxon>Chitinophagales</taxon>
        <taxon>Chitinophagaceae</taxon>
        <taxon>Chitinophaga</taxon>
    </lineage>
</organism>
<gene>
    <name evidence="1" type="ORF">CCY01nite_09830</name>
</gene>
<name>A0A512RG84_9BACT</name>
<keyword evidence="2" id="KW-1185">Reference proteome</keyword>
<dbReference type="SUPFAM" id="SSF47789">
    <property type="entry name" value="C-terminal domain of RNA polymerase alpha subunit"/>
    <property type="match status" value="1"/>
</dbReference>
<dbReference type="AlphaFoldDB" id="A0A512RG84"/>
<evidence type="ECO:0008006" key="3">
    <source>
        <dbReference type="Google" id="ProtNLM"/>
    </source>
</evidence>
<protein>
    <recommendedName>
        <fullName evidence="3">DNA-binding protein</fullName>
    </recommendedName>
</protein>
<dbReference type="Gene3D" id="1.10.150.20">
    <property type="entry name" value="5' to 3' exonuclease, C-terminal subdomain"/>
    <property type="match status" value="1"/>
</dbReference>